<reference evidence="3 6" key="2">
    <citation type="submission" date="2019-04" db="EMBL/GenBank/DDBJ databases">
        <title>Draft genome sequences of Streptomyces avermitilis NBRC 14893.</title>
        <authorList>
            <person name="Komaki H."/>
            <person name="Tamura T."/>
            <person name="Hosoyama A."/>
        </authorList>
    </citation>
    <scope>NUCLEOTIDE SEQUENCE [LARGE SCALE GENOMIC DNA]</scope>
    <source>
        <strain evidence="3 6">NBRC 14893</strain>
    </source>
</reference>
<dbReference type="Proteomes" id="UP000299211">
    <property type="component" value="Unassembled WGS sequence"/>
</dbReference>
<evidence type="ECO:0008006" key="7">
    <source>
        <dbReference type="Google" id="ProtNLM"/>
    </source>
</evidence>
<dbReference type="AlphaFoldDB" id="A0A4D4MZA6"/>
<reference evidence="4 5" key="1">
    <citation type="submission" date="2019-04" db="EMBL/GenBank/DDBJ databases">
        <title>Draft genome sequences of Streptomyces avermitilis ATCC 31267.</title>
        <authorList>
            <person name="Komaki H."/>
            <person name="Tamura T."/>
            <person name="Hosoyama A."/>
        </authorList>
    </citation>
    <scope>NUCLEOTIDE SEQUENCE [LARGE SCALE GENOMIC DNA]</scope>
    <source>
        <strain evidence="4 5">ATCC 31267</strain>
    </source>
</reference>
<feature type="compositionally biased region" description="Basic residues" evidence="1">
    <location>
        <begin position="248"/>
        <end position="266"/>
    </location>
</feature>
<evidence type="ECO:0000313" key="3">
    <source>
        <dbReference type="EMBL" id="GDY62356.1"/>
    </source>
</evidence>
<gene>
    <name evidence="3" type="ORF">SAV14893_017490</name>
    <name evidence="4" type="ORF">SAV31267_070270</name>
</gene>
<proteinExistence type="predicted"/>
<feature type="signal peptide" evidence="2">
    <location>
        <begin position="1"/>
        <end position="25"/>
    </location>
</feature>
<evidence type="ECO:0000256" key="2">
    <source>
        <dbReference type="SAM" id="SignalP"/>
    </source>
</evidence>
<protein>
    <recommendedName>
        <fullName evidence="7">Secreted protein</fullName>
    </recommendedName>
</protein>
<keyword evidence="2" id="KW-0732">Signal</keyword>
<evidence type="ECO:0000256" key="1">
    <source>
        <dbReference type="SAM" id="MobiDB-lite"/>
    </source>
</evidence>
<comment type="caution">
    <text evidence="4">The sequence shown here is derived from an EMBL/GenBank/DDBJ whole genome shotgun (WGS) entry which is preliminary data.</text>
</comment>
<name>A0A4D4MZA6_STRAX</name>
<evidence type="ECO:0000313" key="5">
    <source>
        <dbReference type="Proteomes" id="UP000299211"/>
    </source>
</evidence>
<evidence type="ECO:0000313" key="4">
    <source>
        <dbReference type="EMBL" id="GDY77542.1"/>
    </source>
</evidence>
<dbReference type="EMBL" id="BJHY01000001">
    <property type="protein sequence ID" value="GDY77542.1"/>
    <property type="molecule type" value="Genomic_DNA"/>
</dbReference>
<feature type="region of interest" description="Disordered" evidence="1">
    <location>
        <begin position="206"/>
        <end position="266"/>
    </location>
</feature>
<evidence type="ECO:0000313" key="6">
    <source>
        <dbReference type="Proteomes" id="UP000302139"/>
    </source>
</evidence>
<accession>A0A4D4MZA6</accession>
<feature type="chain" id="PRO_5038238714" description="Secreted protein" evidence="2">
    <location>
        <begin position="26"/>
        <end position="266"/>
    </location>
</feature>
<dbReference type="Proteomes" id="UP000302139">
    <property type="component" value="Unassembled WGS sequence"/>
</dbReference>
<sequence>MNPRTRRLLTWSVAAAVVLSGGAWTAEPYVQDWAVARDVCDGAVSRDTVDQLIPEDTHLKESRGRQIEQLGTYTCVLTAKQGDHARDWDLLAMSAYTRRDDQDLAFFDSFPEYGSATHTVLPGGLPGFVDRFRDVVLQVPCPDLGKDAEGRARRLVSRVSFAEDALVGAGGTAYRAAVSFTNTASKRLGCGADPLTLTRTAAAAALADPGRSDDPRGWFSPTRRRRPVPGLPEPACPTGWTGGCPGKAARRHRSRPATWTCRRRRG</sequence>
<dbReference type="EMBL" id="BJHX01000001">
    <property type="protein sequence ID" value="GDY62356.1"/>
    <property type="molecule type" value="Genomic_DNA"/>
</dbReference>
<organism evidence="4 5">
    <name type="scientific">Streptomyces avermitilis</name>
    <dbReference type="NCBI Taxonomy" id="33903"/>
    <lineage>
        <taxon>Bacteria</taxon>
        <taxon>Bacillati</taxon>
        <taxon>Actinomycetota</taxon>
        <taxon>Actinomycetes</taxon>
        <taxon>Kitasatosporales</taxon>
        <taxon>Streptomycetaceae</taxon>
        <taxon>Streptomyces</taxon>
    </lineage>
</organism>